<comment type="subcellular location">
    <subcellularLocation>
        <location evidence="1 19">Cell inner membrane</location>
    </subcellularLocation>
</comment>
<dbReference type="UniPathway" id="UPA00705"/>
<keyword evidence="5 19" id="KW-1003">Cell membrane</keyword>
<feature type="transmembrane region" description="Helical" evidence="22">
    <location>
        <begin position="68"/>
        <end position="87"/>
    </location>
</feature>
<dbReference type="SUPFAM" id="SSF46626">
    <property type="entry name" value="Cytochrome c"/>
    <property type="match status" value="2"/>
</dbReference>
<evidence type="ECO:0000256" key="12">
    <source>
        <dbReference type="ARBA" id="ARBA00022781"/>
    </source>
</evidence>
<evidence type="ECO:0000256" key="1">
    <source>
        <dbReference type="ARBA" id="ARBA00004533"/>
    </source>
</evidence>
<feature type="binding site" description="axial binding residue" evidence="20">
    <location>
        <position position="192"/>
    </location>
    <ligand>
        <name>heme c</name>
        <dbReference type="ChEBI" id="CHEBI:61717"/>
        <label>2</label>
    </ligand>
    <ligandPart>
        <name>Fe</name>
        <dbReference type="ChEBI" id="CHEBI:18248"/>
    </ligandPart>
</feature>
<dbReference type="NCBIfam" id="TIGR00782">
    <property type="entry name" value="ccoP"/>
    <property type="match status" value="1"/>
</dbReference>
<keyword evidence="6 19" id="KW-0997">Cell inner membrane</keyword>
<dbReference type="AlphaFoldDB" id="I3CBZ4"/>
<dbReference type="GO" id="GO:1902600">
    <property type="term" value="P:proton transmembrane transport"/>
    <property type="evidence" value="ECO:0007669"/>
    <property type="project" value="UniProtKB-KW"/>
</dbReference>
<keyword evidence="4 19" id="KW-0813">Transport</keyword>
<dbReference type="GO" id="GO:0006119">
    <property type="term" value="P:oxidative phosphorylation"/>
    <property type="evidence" value="ECO:0007669"/>
    <property type="project" value="UniProtKB-UniPathway"/>
</dbReference>
<evidence type="ECO:0000256" key="21">
    <source>
        <dbReference type="PIRSR" id="PIRSR000006-2"/>
    </source>
</evidence>
<dbReference type="PANTHER" id="PTHR33751">
    <property type="entry name" value="CBB3-TYPE CYTOCHROME C OXIDASE SUBUNIT FIXP"/>
    <property type="match status" value="1"/>
</dbReference>
<keyword evidence="14 22" id="KW-1133">Transmembrane helix</keyword>
<dbReference type="Pfam" id="PF13442">
    <property type="entry name" value="Cytochrome_CBB3"/>
    <property type="match status" value="2"/>
</dbReference>
<evidence type="ECO:0000256" key="17">
    <source>
        <dbReference type="ARBA" id="ARBA00023065"/>
    </source>
</evidence>
<evidence type="ECO:0000256" key="16">
    <source>
        <dbReference type="ARBA" id="ARBA00023004"/>
    </source>
</evidence>
<keyword evidence="8 19" id="KW-0679">Respiratory chain</keyword>
<dbReference type="InterPro" id="IPR004678">
    <property type="entry name" value="Cyt_c_oxidase_cbb3_su3"/>
</dbReference>
<keyword evidence="7 19" id="KW-0349">Heme</keyword>
<evidence type="ECO:0000256" key="13">
    <source>
        <dbReference type="ARBA" id="ARBA00022982"/>
    </source>
</evidence>
<evidence type="ECO:0000313" key="25">
    <source>
        <dbReference type="Proteomes" id="UP000005744"/>
    </source>
</evidence>
<dbReference type="PANTHER" id="PTHR33751:SF1">
    <property type="entry name" value="CBB3-TYPE CYTOCHROME C OXIDASE SUBUNIT FIXP"/>
    <property type="match status" value="1"/>
</dbReference>
<dbReference type="Pfam" id="PF14715">
    <property type="entry name" value="FixP_N"/>
    <property type="match status" value="1"/>
</dbReference>
<proteinExistence type="inferred from homology"/>
<keyword evidence="25" id="KW-1185">Reference proteome</keyword>
<evidence type="ECO:0000256" key="11">
    <source>
        <dbReference type="ARBA" id="ARBA00022737"/>
    </source>
</evidence>
<sequence length="309" mass="34579">MFDSSMFVSDFWEWFIIAPTLGGIFLLFVLIIWMSLGIKRPKQGEDVKTMGHVWDGDLEELNNPLPMWWLNMFYITLFFGLIYLVLFPGLGSFKGVLGWTEVKQYEQEVDAANTRFGALYEQYKSQPIPQLIANPDALKIGQRLFLTYCTACHGSDAGGGPGFPNLRDNDWLWGGTPEAIQASIANGRQAMMPDAKANGLNEQDIKNVMQYVRSFSGLPHNAEVAAEGKKKFDTICMACHGMDGKGMPAMGAPNLTDNVWLYGRDEQTIEETIRNGRRGMMPAHLNFLGEAKVHLLATYIYSLSNTPSK</sequence>
<comment type="similarity">
    <text evidence="3 19">Belongs to the CcoP / FixP family.</text>
</comment>
<evidence type="ECO:0000256" key="19">
    <source>
        <dbReference type="PIRNR" id="PIRNR000006"/>
    </source>
</evidence>
<dbReference type="Gene3D" id="1.10.760.10">
    <property type="entry name" value="Cytochrome c-like domain"/>
    <property type="match status" value="2"/>
</dbReference>
<dbReference type="InterPro" id="IPR032858">
    <property type="entry name" value="CcoP_N"/>
</dbReference>
<dbReference type="InterPro" id="IPR009056">
    <property type="entry name" value="Cyt_c-like_dom"/>
</dbReference>
<dbReference type="GO" id="GO:0009055">
    <property type="term" value="F:electron transfer activity"/>
    <property type="evidence" value="ECO:0007669"/>
    <property type="project" value="InterPro"/>
</dbReference>
<comment type="cofactor">
    <cofactor evidence="19 21">
        <name>heme c</name>
        <dbReference type="ChEBI" id="CHEBI:61717"/>
    </cofactor>
    <text evidence="19 21">Binds 2 heme C groups per subunit.</text>
</comment>
<dbReference type="PROSITE" id="PS51007">
    <property type="entry name" value="CYTC"/>
    <property type="match status" value="2"/>
</dbReference>
<organism evidence="24 25">
    <name type="scientific">Beggiatoa alba B18LD</name>
    <dbReference type="NCBI Taxonomy" id="395493"/>
    <lineage>
        <taxon>Bacteria</taxon>
        <taxon>Pseudomonadati</taxon>
        <taxon>Pseudomonadota</taxon>
        <taxon>Gammaproteobacteria</taxon>
        <taxon>Thiotrichales</taxon>
        <taxon>Thiotrichaceae</taxon>
        <taxon>Beggiatoa</taxon>
    </lineage>
</organism>
<keyword evidence="10 19" id="KW-0479">Metal-binding</keyword>
<keyword evidence="16 19" id="KW-0408">Iron</keyword>
<evidence type="ECO:0000313" key="24">
    <source>
        <dbReference type="EMBL" id="EIJ41137.1"/>
    </source>
</evidence>
<feature type="binding site" description="axial binding residue" evidence="20">
    <location>
        <position position="281"/>
    </location>
    <ligand>
        <name>heme c</name>
        <dbReference type="ChEBI" id="CHEBI:61717"/>
        <label>1</label>
    </ligand>
    <ligandPart>
        <name>Fe</name>
        <dbReference type="ChEBI" id="CHEBI:18248"/>
    </ligandPart>
</feature>
<keyword evidence="15 19" id="KW-0560">Oxidoreductase</keyword>
<feature type="binding site" description="covalent" evidence="21">
    <location>
        <position position="239"/>
    </location>
    <ligand>
        <name>heme c</name>
        <dbReference type="ChEBI" id="CHEBI:61717"/>
        <label>2</label>
    </ligand>
</feature>
<feature type="binding site" description="covalent" evidence="21">
    <location>
        <position position="236"/>
    </location>
    <ligand>
        <name>heme c</name>
        <dbReference type="ChEBI" id="CHEBI:61717"/>
        <label>2</label>
    </ligand>
</feature>
<feature type="transmembrane region" description="Helical" evidence="22">
    <location>
        <begin position="12"/>
        <end position="36"/>
    </location>
</feature>
<name>I3CBZ4_9GAMM</name>
<evidence type="ECO:0000256" key="8">
    <source>
        <dbReference type="ARBA" id="ARBA00022660"/>
    </source>
</evidence>
<dbReference type="GO" id="GO:0020037">
    <property type="term" value="F:heme binding"/>
    <property type="evidence" value="ECO:0007669"/>
    <property type="project" value="InterPro"/>
</dbReference>
<feature type="binding site" description="axial binding residue" evidence="20">
    <location>
        <position position="240"/>
    </location>
    <ligand>
        <name>heme c</name>
        <dbReference type="ChEBI" id="CHEBI:61717"/>
        <label>2</label>
    </ligand>
    <ligandPart>
        <name>Fe</name>
        <dbReference type="ChEBI" id="CHEBI:18248"/>
    </ligandPart>
</feature>
<evidence type="ECO:0000256" key="20">
    <source>
        <dbReference type="PIRSR" id="PIRSR000006-1"/>
    </source>
</evidence>
<comment type="pathway">
    <text evidence="2 19">Energy metabolism; oxidative phosphorylation.</text>
</comment>
<evidence type="ECO:0000256" key="18">
    <source>
        <dbReference type="ARBA" id="ARBA00023136"/>
    </source>
</evidence>
<dbReference type="GO" id="GO:0016491">
    <property type="term" value="F:oxidoreductase activity"/>
    <property type="evidence" value="ECO:0007669"/>
    <property type="project" value="UniProtKB-KW"/>
</dbReference>
<keyword evidence="11" id="KW-0677">Repeat</keyword>
<evidence type="ECO:0000259" key="23">
    <source>
        <dbReference type="PROSITE" id="PS51007"/>
    </source>
</evidence>
<feature type="domain" description="Cytochrome c" evidence="23">
    <location>
        <begin position="136"/>
        <end position="216"/>
    </location>
</feature>
<evidence type="ECO:0000256" key="4">
    <source>
        <dbReference type="ARBA" id="ARBA00022448"/>
    </source>
</evidence>
<dbReference type="PIRSF" id="PIRSF000006">
    <property type="entry name" value="Cbb3-Cox_fixP"/>
    <property type="match status" value="1"/>
</dbReference>
<dbReference type="InterPro" id="IPR050597">
    <property type="entry name" value="Cytochrome_c_Oxidase_Subunit"/>
</dbReference>
<evidence type="ECO:0000256" key="7">
    <source>
        <dbReference type="ARBA" id="ARBA00022617"/>
    </source>
</evidence>
<comment type="function">
    <text evidence="19">C-type cytochrome. Part of the cbb3-type cytochrome c oxidase complex.</text>
</comment>
<feature type="binding site" description="covalent" evidence="21">
    <location>
        <position position="152"/>
    </location>
    <ligand>
        <name>heme c</name>
        <dbReference type="ChEBI" id="CHEBI:61717"/>
        <label>1</label>
    </ligand>
</feature>
<evidence type="ECO:0000256" key="9">
    <source>
        <dbReference type="ARBA" id="ARBA00022692"/>
    </source>
</evidence>
<evidence type="ECO:0000256" key="3">
    <source>
        <dbReference type="ARBA" id="ARBA00006113"/>
    </source>
</evidence>
<dbReference type="eggNOG" id="COG2010">
    <property type="taxonomic scope" value="Bacteria"/>
</dbReference>
<evidence type="ECO:0000256" key="6">
    <source>
        <dbReference type="ARBA" id="ARBA00022519"/>
    </source>
</evidence>
<dbReference type="RefSeq" id="WP_002682783.1">
    <property type="nucleotide sequence ID" value="NZ_JH600070.1"/>
</dbReference>
<dbReference type="GO" id="GO:0046872">
    <property type="term" value="F:metal ion binding"/>
    <property type="evidence" value="ECO:0007669"/>
    <property type="project" value="UniProtKB-KW"/>
</dbReference>
<dbReference type="Gene3D" id="6.10.280.130">
    <property type="match status" value="1"/>
</dbReference>
<feature type="binding site" description="axial binding residue" evidence="20">
    <location>
        <position position="153"/>
    </location>
    <ligand>
        <name>heme c</name>
        <dbReference type="ChEBI" id="CHEBI:61717"/>
        <label>1</label>
    </ligand>
    <ligandPart>
        <name>Fe</name>
        <dbReference type="ChEBI" id="CHEBI:18248"/>
    </ligandPart>
</feature>
<keyword evidence="12 19" id="KW-0375">Hydrogen ion transport</keyword>
<evidence type="ECO:0000256" key="5">
    <source>
        <dbReference type="ARBA" id="ARBA00022475"/>
    </source>
</evidence>
<evidence type="ECO:0000256" key="2">
    <source>
        <dbReference type="ARBA" id="ARBA00004673"/>
    </source>
</evidence>
<dbReference type="STRING" id="395493.BegalDRAFT_0215"/>
<evidence type="ECO:0000256" key="10">
    <source>
        <dbReference type="ARBA" id="ARBA00022723"/>
    </source>
</evidence>
<evidence type="ECO:0000256" key="15">
    <source>
        <dbReference type="ARBA" id="ARBA00023002"/>
    </source>
</evidence>
<feature type="binding site" description="covalent" evidence="21">
    <location>
        <position position="149"/>
    </location>
    <ligand>
        <name>heme c</name>
        <dbReference type="ChEBI" id="CHEBI:61717"/>
        <label>1</label>
    </ligand>
</feature>
<keyword evidence="18 19" id="KW-0472">Membrane</keyword>
<gene>
    <name evidence="24" type="ORF">BegalDRAFT_0215</name>
</gene>
<dbReference type="OrthoDB" id="9811281at2"/>
<dbReference type="HOGENOM" id="CLU_047545_2_1_6"/>
<keyword evidence="17 19" id="KW-0406">Ion transport</keyword>
<protein>
    <recommendedName>
        <fullName evidence="19">Cbb3-type cytochrome c oxidase subunit</fullName>
    </recommendedName>
</protein>
<evidence type="ECO:0000256" key="14">
    <source>
        <dbReference type="ARBA" id="ARBA00022989"/>
    </source>
</evidence>
<dbReference type="InterPro" id="IPR038414">
    <property type="entry name" value="CcoP_N_sf"/>
</dbReference>
<feature type="domain" description="Cytochrome c" evidence="23">
    <location>
        <begin position="223"/>
        <end position="304"/>
    </location>
</feature>
<dbReference type="InterPro" id="IPR036909">
    <property type="entry name" value="Cyt_c-like_dom_sf"/>
</dbReference>
<comment type="subunit">
    <text evidence="19">Component of the cbb3-type cytochrome c oxidase.</text>
</comment>
<keyword evidence="13 19" id="KW-0249">Electron transport</keyword>
<keyword evidence="9 22" id="KW-0812">Transmembrane</keyword>
<reference evidence="24 25" key="1">
    <citation type="submission" date="2011-11" db="EMBL/GenBank/DDBJ databases">
        <title>Improved High-Quality Draft sequence of Beggiatoa alba B18lD.</title>
        <authorList>
            <consortium name="US DOE Joint Genome Institute"/>
            <person name="Lucas S."/>
            <person name="Han J."/>
            <person name="Lapidus A."/>
            <person name="Cheng J.-F."/>
            <person name="Goodwin L."/>
            <person name="Pitluck S."/>
            <person name="Peters L."/>
            <person name="Mikhailova N."/>
            <person name="Held B."/>
            <person name="Detter J.C."/>
            <person name="Han C."/>
            <person name="Tapia R."/>
            <person name="Land M."/>
            <person name="Hauser L."/>
            <person name="Kyrpides N."/>
            <person name="Ivanova N."/>
            <person name="Pagani I."/>
            <person name="Samuel K."/>
            <person name="Teske A."/>
            <person name="Mueller J."/>
            <person name="Woyke T."/>
        </authorList>
    </citation>
    <scope>NUCLEOTIDE SEQUENCE [LARGE SCALE GENOMIC DNA]</scope>
    <source>
        <strain evidence="24 25">B18LD</strain>
    </source>
</reference>
<evidence type="ECO:0000256" key="22">
    <source>
        <dbReference type="SAM" id="Phobius"/>
    </source>
</evidence>
<dbReference type="GO" id="GO:0005886">
    <property type="term" value="C:plasma membrane"/>
    <property type="evidence" value="ECO:0007669"/>
    <property type="project" value="UniProtKB-SubCell"/>
</dbReference>
<accession>I3CBZ4</accession>
<dbReference type="Proteomes" id="UP000005744">
    <property type="component" value="Unassembled WGS sequence"/>
</dbReference>
<dbReference type="EMBL" id="JH600070">
    <property type="protein sequence ID" value="EIJ41137.1"/>
    <property type="molecule type" value="Genomic_DNA"/>
</dbReference>